<keyword evidence="8" id="KW-1185">Reference proteome</keyword>
<comment type="subcellular location">
    <subcellularLocation>
        <location evidence="6">Cytoplasm</location>
    </subcellularLocation>
</comment>
<dbReference type="SUPFAM" id="SSF111331">
    <property type="entry name" value="NAD kinase/diacylglycerol kinase-like"/>
    <property type="match status" value="1"/>
</dbReference>
<comment type="similarity">
    <text evidence="6">Belongs to the NAD kinase family.</text>
</comment>
<dbReference type="Gene3D" id="2.60.200.30">
    <property type="entry name" value="Probable inorganic polyphosphate/atp-NAD kinase, domain 2"/>
    <property type="match status" value="1"/>
</dbReference>
<dbReference type="InterPro" id="IPR017437">
    <property type="entry name" value="ATP-NAD_kinase_PpnK-typ_C"/>
</dbReference>
<name>A0ABP8E1S8_9MICO</name>
<dbReference type="InterPro" id="IPR002504">
    <property type="entry name" value="NADK"/>
</dbReference>
<gene>
    <name evidence="6" type="primary">nadK</name>
    <name evidence="7" type="ORF">GCM10022256_17860</name>
</gene>
<accession>A0ABP8E1S8</accession>
<dbReference type="EMBL" id="BAABAU010000001">
    <property type="protein sequence ID" value="GAA4266174.1"/>
    <property type="molecule type" value="Genomic_DNA"/>
</dbReference>
<feature type="binding site" evidence="6">
    <location>
        <position position="261"/>
    </location>
    <ligand>
        <name>NAD(+)</name>
        <dbReference type="ChEBI" id="CHEBI:57540"/>
    </ligand>
</feature>
<comment type="catalytic activity">
    <reaction evidence="5 6">
        <text>NAD(+) + ATP = ADP + NADP(+) + H(+)</text>
        <dbReference type="Rhea" id="RHEA:18629"/>
        <dbReference type="ChEBI" id="CHEBI:15378"/>
        <dbReference type="ChEBI" id="CHEBI:30616"/>
        <dbReference type="ChEBI" id="CHEBI:57540"/>
        <dbReference type="ChEBI" id="CHEBI:58349"/>
        <dbReference type="ChEBI" id="CHEBI:456216"/>
        <dbReference type="EC" id="2.7.1.23"/>
    </reaction>
</comment>
<evidence type="ECO:0000313" key="8">
    <source>
        <dbReference type="Proteomes" id="UP001501594"/>
    </source>
</evidence>
<organism evidence="7 8">
    <name type="scientific">Frondihabitans peucedani</name>
    <dbReference type="NCBI Taxonomy" id="598626"/>
    <lineage>
        <taxon>Bacteria</taxon>
        <taxon>Bacillati</taxon>
        <taxon>Actinomycetota</taxon>
        <taxon>Actinomycetes</taxon>
        <taxon>Micrococcales</taxon>
        <taxon>Microbacteriaceae</taxon>
        <taxon>Frondihabitans</taxon>
    </lineage>
</organism>
<comment type="caution">
    <text evidence="6">Lacks conserved residue(s) required for the propagation of feature annotation.</text>
</comment>
<keyword evidence="2 6" id="KW-0418">Kinase</keyword>
<evidence type="ECO:0000256" key="3">
    <source>
        <dbReference type="ARBA" id="ARBA00022857"/>
    </source>
</evidence>
<dbReference type="EC" id="2.7.1.23" evidence="6"/>
<dbReference type="GO" id="GO:0016301">
    <property type="term" value="F:kinase activity"/>
    <property type="evidence" value="ECO:0007669"/>
    <property type="project" value="UniProtKB-KW"/>
</dbReference>
<feature type="binding site" evidence="6">
    <location>
        <begin position="196"/>
        <end position="197"/>
    </location>
    <ligand>
        <name>NAD(+)</name>
        <dbReference type="ChEBI" id="CHEBI:57540"/>
    </ligand>
</feature>
<dbReference type="Pfam" id="PF20143">
    <property type="entry name" value="NAD_kinase_C"/>
    <property type="match status" value="1"/>
</dbReference>
<sequence length="362" mass="38296">MTGWNVTEMAATPSGGGVAYTETNHAPPRRLPLFALGVTPLTAVLSPSLDSLRSMAKFTVGLVPHPSKPVVESIDVLRAWKKGAGVHLIALRDDAARVGDGVELVDEEEFVERVDVVVSLGGDGTMLGAMRLVAPRPVPVLGVNYGNVGFLVEIEPSELEAALEGLAEQDFSLESHHAIEVSVTSLGFESSFLAFNDLAITRRPGQGVVTADLTVDGTPYGYYKADSVVASTPAGSTAYNYAAGGPIVSPAVAAVVVTPVAPMAGIDRSVVLGPKERLTFTVGEGTRSAALELDGRVVLDVGEGTVVKVRLRRDAGVVARLDASRHGRKGRLKLSLMDLPLRNDQLLELVPPEIRARFDRQH</sequence>
<keyword evidence="6" id="KW-0067">ATP-binding</keyword>
<evidence type="ECO:0000256" key="1">
    <source>
        <dbReference type="ARBA" id="ARBA00022679"/>
    </source>
</evidence>
<feature type="binding site" evidence="6">
    <location>
        <position position="226"/>
    </location>
    <ligand>
        <name>NAD(+)</name>
        <dbReference type="ChEBI" id="CHEBI:57540"/>
    </ligand>
</feature>
<protein>
    <recommendedName>
        <fullName evidence="6">NAD kinase</fullName>
        <ecNumber evidence="6">2.7.1.23</ecNumber>
    </recommendedName>
    <alternativeName>
        <fullName evidence="6">ATP-dependent NAD kinase</fullName>
    </alternativeName>
</protein>
<dbReference type="Gene3D" id="3.40.50.10330">
    <property type="entry name" value="Probable inorganic polyphosphate/atp-NAD kinase, domain 1"/>
    <property type="match status" value="1"/>
</dbReference>
<proteinExistence type="inferred from homology"/>
<comment type="cofactor">
    <cofactor evidence="6">
        <name>a divalent metal cation</name>
        <dbReference type="ChEBI" id="CHEBI:60240"/>
    </cofactor>
</comment>
<dbReference type="Pfam" id="PF01513">
    <property type="entry name" value="NAD_kinase"/>
    <property type="match status" value="1"/>
</dbReference>
<evidence type="ECO:0000256" key="5">
    <source>
        <dbReference type="ARBA" id="ARBA00047925"/>
    </source>
</evidence>
<keyword evidence="6" id="KW-0963">Cytoplasm</keyword>
<evidence type="ECO:0000256" key="2">
    <source>
        <dbReference type="ARBA" id="ARBA00022777"/>
    </source>
</evidence>
<comment type="function">
    <text evidence="6">Involved in the regulation of the intracellular balance of NAD and NADP, and is a key enzyme in the biosynthesis of NADP. Catalyzes specifically the phosphorylation on 2'-hydroxyl of the adenosine moiety of NAD to yield NADP.</text>
</comment>
<comment type="caution">
    <text evidence="7">The sequence shown here is derived from an EMBL/GenBank/DDBJ whole genome shotgun (WGS) entry which is preliminary data.</text>
</comment>
<reference evidence="8" key="1">
    <citation type="journal article" date="2019" name="Int. J. Syst. Evol. Microbiol.">
        <title>The Global Catalogue of Microorganisms (GCM) 10K type strain sequencing project: providing services to taxonomists for standard genome sequencing and annotation.</title>
        <authorList>
            <consortium name="The Broad Institute Genomics Platform"/>
            <consortium name="The Broad Institute Genome Sequencing Center for Infectious Disease"/>
            <person name="Wu L."/>
            <person name="Ma J."/>
        </authorList>
    </citation>
    <scope>NUCLEOTIDE SEQUENCE [LARGE SCALE GENOMIC DNA]</scope>
    <source>
        <strain evidence="8">JCM 17442</strain>
    </source>
</reference>
<feature type="binding site" evidence="6">
    <location>
        <position position="224"/>
    </location>
    <ligand>
        <name>NAD(+)</name>
        <dbReference type="ChEBI" id="CHEBI:57540"/>
    </ligand>
</feature>
<feature type="binding site" evidence="6">
    <location>
        <position position="234"/>
    </location>
    <ligand>
        <name>NAD(+)</name>
        <dbReference type="ChEBI" id="CHEBI:57540"/>
    </ligand>
</feature>
<evidence type="ECO:0000256" key="6">
    <source>
        <dbReference type="HAMAP-Rule" id="MF_00361"/>
    </source>
</evidence>
<feature type="active site" description="Proton acceptor" evidence="6">
    <location>
        <position position="123"/>
    </location>
</feature>
<keyword evidence="4 6" id="KW-0520">NAD</keyword>
<keyword evidence="6" id="KW-0547">Nucleotide-binding</keyword>
<evidence type="ECO:0000313" key="7">
    <source>
        <dbReference type="EMBL" id="GAA4266174.1"/>
    </source>
</evidence>
<dbReference type="PANTHER" id="PTHR20275">
    <property type="entry name" value="NAD KINASE"/>
    <property type="match status" value="1"/>
</dbReference>
<keyword evidence="1 6" id="KW-0808">Transferase</keyword>
<dbReference type="InterPro" id="IPR017438">
    <property type="entry name" value="ATP-NAD_kinase_N"/>
</dbReference>
<keyword evidence="3 6" id="KW-0521">NADP</keyword>
<dbReference type="InterPro" id="IPR016064">
    <property type="entry name" value="NAD/diacylglycerol_kinase_sf"/>
</dbReference>
<dbReference type="HAMAP" id="MF_00361">
    <property type="entry name" value="NAD_kinase"/>
    <property type="match status" value="1"/>
</dbReference>
<dbReference type="Proteomes" id="UP001501594">
    <property type="component" value="Unassembled WGS sequence"/>
</dbReference>
<dbReference type="PANTHER" id="PTHR20275:SF0">
    <property type="entry name" value="NAD KINASE"/>
    <property type="match status" value="1"/>
</dbReference>
<feature type="binding site" evidence="6">
    <location>
        <begin position="123"/>
        <end position="124"/>
    </location>
    <ligand>
        <name>NAD(+)</name>
        <dbReference type="ChEBI" id="CHEBI:57540"/>
    </ligand>
</feature>
<evidence type="ECO:0000256" key="4">
    <source>
        <dbReference type="ARBA" id="ARBA00023027"/>
    </source>
</evidence>